<dbReference type="Pfam" id="PF20475">
    <property type="entry name" value="DUF6717"/>
    <property type="match status" value="1"/>
</dbReference>
<gene>
    <name evidence="1" type="ORF">KOR34_05150</name>
</gene>
<protein>
    <submittedName>
        <fullName evidence="1">Uncharacterized protein</fullName>
    </submittedName>
</protein>
<comment type="caution">
    <text evidence="1">The sequence shown here is derived from an EMBL/GenBank/DDBJ whole genome shotgun (WGS) entry which is preliminary data.</text>
</comment>
<sequence length="115" mass="13552">MSNFLRFVSPYKWEGCWVFDDDQYDLVKEPFVFGADVVLDWLVTDIEGAENGFKLLFAEKPFPGYQAKFEWLREECEGNWYIEQSTGQEGWLCPALLNYFETPPKEIYVLASKRD</sequence>
<name>A0A5C5VBG2_9BACT</name>
<organism evidence="1 2">
    <name type="scientific">Posidoniimonas corsicana</name>
    <dbReference type="NCBI Taxonomy" id="1938618"/>
    <lineage>
        <taxon>Bacteria</taxon>
        <taxon>Pseudomonadati</taxon>
        <taxon>Planctomycetota</taxon>
        <taxon>Planctomycetia</taxon>
        <taxon>Pirellulales</taxon>
        <taxon>Lacipirellulaceae</taxon>
        <taxon>Posidoniimonas</taxon>
    </lineage>
</organism>
<dbReference type="AlphaFoldDB" id="A0A5C5VBG2"/>
<dbReference type="RefSeq" id="WP_146561927.1">
    <property type="nucleotide sequence ID" value="NZ_SIHJ01000001.1"/>
</dbReference>
<keyword evidence="2" id="KW-1185">Reference proteome</keyword>
<dbReference type="EMBL" id="SIHJ01000001">
    <property type="protein sequence ID" value="TWT35621.1"/>
    <property type="molecule type" value="Genomic_DNA"/>
</dbReference>
<dbReference type="OrthoDB" id="286962at2"/>
<dbReference type="InterPro" id="IPR046562">
    <property type="entry name" value="DUF6717"/>
</dbReference>
<evidence type="ECO:0000313" key="2">
    <source>
        <dbReference type="Proteomes" id="UP000316714"/>
    </source>
</evidence>
<reference evidence="1 2" key="1">
    <citation type="submission" date="2019-02" db="EMBL/GenBank/DDBJ databases">
        <title>Deep-cultivation of Planctomycetes and their phenomic and genomic characterization uncovers novel biology.</title>
        <authorList>
            <person name="Wiegand S."/>
            <person name="Jogler M."/>
            <person name="Boedeker C."/>
            <person name="Pinto D."/>
            <person name="Vollmers J."/>
            <person name="Rivas-Marin E."/>
            <person name="Kohn T."/>
            <person name="Peeters S.H."/>
            <person name="Heuer A."/>
            <person name="Rast P."/>
            <person name="Oberbeckmann S."/>
            <person name="Bunk B."/>
            <person name="Jeske O."/>
            <person name="Meyerdierks A."/>
            <person name="Storesund J.E."/>
            <person name="Kallscheuer N."/>
            <person name="Luecker S."/>
            <person name="Lage O.M."/>
            <person name="Pohl T."/>
            <person name="Merkel B.J."/>
            <person name="Hornburger P."/>
            <person name="Mueller R.-W."/>
            <person name="Bruemmer F."/>
            <person name="Labrenz M."/>
            <person name="Spormann A.M."/>
            <person name="Op Den Camp H."/>
            <person name="Overmann J."/>
            <person name="Amann R."/>
            <person name="Jetten M.S.M."/>
            <person name="Mascher T."/>
            <person name="Medema M.H."/>
            <person name="Devos D.P."/>
            <person name="Kaster A.-K."/>
            <person name="Ovreas L."/>
            <person name="Rohde M."/>
            <person name="Galperin M.Y."/>
            <person name="Jogler C."/>
        </authorList>
    </citation>
    <scope>NUCLEOTIDE SEQUENCE [LARGE SCALE GENOMIC DNA]</scope>
    <source>
        <strain evidence="1 2">KOR34</strain>
    </source>
</reference>
<accession>A0A5C5VBG2</accession>
<dbReference type="Proteomes" id="UP000316714">
    <property type="component" value="Unassembled WGS sequence"/>
</dbReference>
<proteinExistence type="predicted"/>
<evidence type="ECO:0000313" key="1">
    <source>
        <dbReference type="EMBL" id="TWT35621.1"/>
    </source>
</evidence>